<dbReference type="SUPFAM" id="SSF53659">
    <property type="entry name" value="Isocitrate/Isopropylmalate dehydrogenase-like"/>
    <property type="match status" value="1"/>
</dbReference>
<evidence type="ECO:0000256" key="6">
    <source>
        <dbReference type="ARBA" id="ARBA00023209"/>
    </source>
</evidence>
<gene>
    <name evidence="10" type="primary">plsX</name>
    <name evidence="11" type="ORF">CS347_14760</name>
</gene>
<evidence type="ECO:0000256" key="5">
    <source>
        <dbReference type="ARBA" id="ARBA00023098"/>
    </source>
</evidence>
<evidence type="ECO:0000313" key="12">
    <source>
        <dbReference type="Proteomes" id="UP000282741"/>
    </source>
</evidence>
<comment type="subunit">
    <text evidence="9 10">Homodimer. Probably interacts with PlsY.</text>
</comment>
<keyword evidence="2 10" id="KW-0963">Cytoplasm</keyword>
<dbReference type="GO" id="GO:0043811">
    <property type="term" value="F:phosphate:acyl-[acyl carrier protein] acyltransferase activity"/>
    <property type="evidence" value="ECO:0007669"/>
    <property type="project" value="UniProtKB-UniRule"/>
</dbReference>
<dbReference type="HAMAP" id="MF_00019">
    <property type="entry name" value="PlsX"/>
    <property type="match status" value="1"/>
</dbReference>
<dbReference type="GO" id="GO:0005737">
    <property type="term" value="C:cytoplasm"/>
    <property type="evidence" value="ECO:0007669"/>
    <property type="project" value="UniProtKB-SubCell"/>
</dbReference>
<evidence type="ECO:0000256" key="8">
    <source>
        <dbReference type="ARBA" id="ARBA00024069"/>
    </source>
</evidence>
<comment type="function">
    <text evidence="10">Catalyzes the reversible formation of acyl-phosphate (acyl-PO(4)) from acyl-[acyl-carrier-protein] (acyl-ACP). This enzyme utilizes acyl-ACP as fatty acyl donor, but not acyl-CoA.</text>
</comment>
<dbReference type="AlphaFoldDB" id="A0AAN1VGU4"/>
<dbReference type="Gene3D" id="3.40.718.10">
    <property type="entry name" value="Isopropylmalate Dehydrogenase"/>
    <property type="match status" value="1"/>
</dbReference>
<dbReference type="GeneID" id="92994642"/>
<dbReference type="InterPro" id="IPR003664">
    <property type="entry name" value="FA_synthesis"/>
</dbReference>
<dbReference type="NCBIfam" id="TIGR00182">
    <property type="entry name" value="plsX"/>
    <property type="match status" value="1"/>
</dbReference>
<reference evidence="12" key="1">
    <citation type="submission" date="2017-10" db="EMBL/GenBank/DDBJ databases">
        <title>Whole genome sequencing of various Bordetella species.</title>
        <authorList>
            <person name="Weigand M.R."/>
            <person name="Loparev V."/>
            <person name="Peng Y."/>
            <person name="Bowden K.E."/>
            <person name="Tondella M.L."/>
            <person name="Williams M.M."/>
        </authorList>
    </citation>
    <scope>NUCLEOTIDE SEQUENCE [LARGE SCALE GENOMIC DNA]</scope>
    <source>
        <strain evidence="12">H720</strain>
    </source>
</reference>
<dbReference type="PIRSF" id="PIRSF002465">
    <property type="entry name" value="Phsphlp_syn_PlsX"/>
    <property type="match status" value="1"/>
</dbReference>
<evidence type="ECO:0000256" key="7">
    <source>
        <dbReference type="ARBA" id="ARBA00023264"/>
    </source>
</evidence>
<evidence type="ECO:0000256" key="10">
    <source>
        <dbReference type="HAMAP-Rule" id="MF_00019"/>
    </source>
</evidence>
<dbReference type="EMBL" id="CP024172">
    <property type="protein sequence ID" value="AZW17938.1"/>
    <property type="molecule type" value="Genomic_DNA"/>
</dbReference>
<dbReference type="InterPro" id="IPR012281">
    <property type="entry name" value="Phospholipid_synth_PlsX-like"/>
</dbReference>
<organism evidence="11 12">
    <name type="scientific">Bordetella hinzii</name>
    <dbReference type="NCBI Taxonomy" id="103855"/>
    <lineage>
        <taxon>Bacteria</taxon>
        <taxon>Pseudomonadati</taxon>
        <taxon>Pseudomonadota</taxon>
        <taxon>Betaproteobacteria</taxon>
        <taxon>Burkholderiales</taxon>
        <taxon>Alcaligenaceae</taxon>
        <taxon>Bordetella</taxon>
    </lineage>
</organism>
<comment type="catalytic activity">
    <reaction evidence="1 10">
        <text>a fatty acyl-[ACP] + phosphate = an acyl phosphate + holo-[ACP]</text>
        <dbReference type="Rhea" id="RHEA:42292"/>
        <dbReference type="Rhea" id="RHEA-COMP:9685"/>
        <dbReference type="Rhea" id="RHEA-COMP:14125"/>
        <dbReference type="ChEBI" id="CHEBI:43474"/>
        <dbReference type="ChEBI" id="CHEBI:59918"/>
        <dbReference type="ChEBI" id="CHEBI:64479"/>
        <dbReference type="ChEBI" id="CHEBI:138651"/>
        <dbReference type="EC" id="2.3.1.274"/>
    </reaction>
</comment>
<dbReference type="GO" id="GO:0006633">
    <property type="term" value="P:fatty acid biosynthetic process"/>
    <property type="evidence" value="ECO:0007669"/>
    <property type="project" value="UniProtKB-UniRule"/>
</dbReference>
<evidence type="ECO:0000313" key="11">
    <source>
        <dbReference type="EMBL" id="AZW17938.1"/>
    </source>
</evidence>
<dbReference type="EC" id="2.3.1.274" evidence="8 10"/>
<comment type="similarity">
    <text evidence="10">Belongs to the PlsX family.</text>
</comment>
<evidence type="ECO:0000256" key="4">
    <source>
        <dbReference type="ARBA" id="ARBA00022679"/>
    </source>
</evidence>
<proteinExistence type="inferred from homology"/>
<accession>A0AAN1VGU4</accession>
<dbReference type="PANTHER" id="PTHR30100">
    <property type="entry name" value="FATTY ACID/PHOSPHOLIPID SYNTHESIS PROTEIN PLSX"/>
    <property type="match status" value="1"/>
</dbReference>
<comment type="subcellular location">
    <subcellularLocation>
        <location evidence="10">Cytoplasm</location>
    </subcellularLocation>
    <text evidence="10">Associated with the membrane possibly through PlsY.</text>
</comment>
<protein>
    <recommendedName>
        <fullName evidence="8 10">Phosphate acyltransferase</fullName>
        <ecNumber evidence="8 10">2.3.1.274</ecNumber>
    </recommendedName>
    <alternativeName>
        <fullName evidence="10">Acyl-ACP phosphotransacylase</fullName>
    </alternativeName>
    <alternativeName>
        <fullName evidence="10">Acyl-[acyl-carrier-protein]--phosphate acyltransferase</fullName>
    </alternativeName>
    <alternativeName>
        <fullName evidence="10">Phosphate-acyl-ACP acyltransferase</fullName>
    </alternativeName>
</protein>
<keyword evidence="3 10" id="KW-0444">Lipid biosynthesis</keyword>
<evidence type="ECO:0000256" key="1">
    <source>
        <dbReference type="ARBA" id="ARBA00001232"/>
    </source>
</evidence>
<sequence>MIRIAIDCMGGDYGLPVTIPAALEFVRQYPDTRLLLVGQPDAIEAALAEHRSAPRDRLEIVAASEVVTMDDPVEVALRRKKDSSMRLAAQAVKDGRADACVSAGNTGAWMAISRYVLKTLDGIDRPAIATSIPNQTGGATTVLDLGANVDCTAEHLLQFAIMGAALAQAVDHLDSPTVGLLNIGEEVIKGNEVVKEAAELLRASPLNFRGNVEGDDIFKGTVDVVVCDGFVGNVVLKSVEGLAKMLSSVIREEFKRNFITLLAGAVATPVLNRLRRRVDNRRYNGAALLGLRGVVIKSHGSADAYAYGFALQRAREAVASRLLERTAQTVAQITERVQLNEAAANNAAAAGGTV</sequence>
<evidence type="ECO:0000256" key="2">
    <source>
        <dbReference type="ARBA" id="ARBA00022490"/>
    </source>
</evidence>
<evidence type="ECO:0000256" key="9">
    <source>
        <dbReference type="ARBA" id="ARBA00046608"/>
    </source>
</evidence>
<keyword evidence="6 10" id="KW-0594">Phospholipid biosynthesis</keyword>
<dbReference type="Pfam" id="PF02504">
    <property type="entry name" value="FA_synthesis"/>
    <property type="match status" value="1"/>
</dbReference>
<dbReference type="RefSeq" id="WP_029578707.1">
    <property type="nucleotide sequence ID" value="NZ_CP012076.1"/>
</dbReference>
<evidence type="ECO:0000256" key="3">
    <source>
        <dbReference type="ARBA" id="ARBA00022516"/>
    </source>
</evidence>
<dbReference type="Proteomes" id="UP000282741">
    <property type="component" value="Chromosome"/>
</dbReference>
<keyword evidence="7 10" id="KW-1208">Phospholipid metabolism</keyword>
<comment type="pathway">
    <text evidence="10">Lipid metabolism; phospholipid metabolism.</text>
</comment>
<dbReference type="GO" id="GO:0008654">
    <property type="term" value="P:phospholipid biosynthetic process"/>
    <property type="evidence" value="ECO:0007669"/>
    <property type="project" value="UniProtKB-KW"/>
</dbReference>
<keyword evidence="5 10" id="KW-0443">Lipid metabolism</keyword>
<name>A0AAN1VGU4_9BORD</name>
<keyword evidence="4 10" id="KW-0808">Transferase</keyword>
<dbReference type="PANTHER" id="PTHR30100:SF1">
    <property type="entry name" value="PHOSPHATE ACYLTRANSFERASE"/>
    <property type="match status" value="1"/>
</dbReference>